<evidence type="ECO:0000256" key="8">
    <source>
        <dbReference type="ARBA" id="ARBA00023242"/>
    </source>
</evidence>
<feature type="region of interest" description="Disordered" evidence="10">
    <location>
        <begin position="111"/>
        <end position="130"/>
    </location>
</feature>
<evidence type="ECO:0000256" key="6">
    <source>
        <dbReference type="ARBA" id="ARBA00022771"/>
    </source>
</evidence>
<organism evidence="12 13">
    <name type="scientific">Hondaea fermentalgiana</name>
    <dbReference type="NCBI Taxonomy" id="2315210"/>
    <lineage>
        <taxon>Eukaryota</taxon>
        <taxon>Sar</taxon>
        <taxon>Stramenopiles</taxon>
        <taxon>Bigyra</taxon>
        <taxon>Labyrinthulomycetes</taxon>
        <taxon>Thraustochytrida</taxon>
        <taxon>Thraustochytriidae</taxon>
        <taxon>Hondaea</taxon>
    </lineage>
</organism>
<dbReference type="InterPro" id="IPR015408">
    <property type="entry name" value="Znf_Mcm10/DnaG"/>
</dbReference>
<dbReference type="PANTHER" id="PTHR13454:SF11">
    <property type="entry name" value="PROTEIN MCM10 HOMOLOG"/>
    <property type="match status" value="1"/>
</dbReference>
<dbReference type="OrthoDB" id="273123at2759"/>
<name>A0A2R5GKA9_9STRA</name>
<evidence type="ECO:0000256" key="1">
    <source>
        <dbReference type="ARBA" id="ARBA00004123"/>
    </source>
</evidence>
<accession>A0A2R5GKA9</accession>
<feature type="compositionally biased region" description="Basic and acidic residues" evidence="10">
    <location>
        <begin position="71"/>
        <end position="93"/>
    </location>
</feature>
<feature type="region of interest" description="Disordered" evidence="10">
    <location>
        <begin position="522"/>
        <end position="549"/>
    </location>
</feature>
<dbReference type="GO" id="GO:0003688">
    <property type="term" value="F:DNA replication origin binding"/>
    <property type="evidence" value="ECO:0007669"/>
    <property type="project" value="TreeGrafter"/>
</dbReference>
<sequence length="918" mass="100814">MPELASVEHKEAEDDDASLFGAESDEDTEQKEAEDGTQAKITAIEDSIVQNTSATKVFTDGKHTQQMKQAAKKDNEDDNKEEKAVKNHDNDGNKDDDDDDDGDLLDSLMQEEEETEHGEAKQNGQTDKNVAKGPLLLEAFAAEEATEAFMRERKLREEKLERLELSIGERADAENRAAAAKREMDERTEKYSGLRLRNRVMPADVLERNMAGRQFMKLSQLNETVLADMARRSRKDWVLIGVLTDKKKTPPDAARARNMPRSTWTVSDLAARRTFISLGLYDGAHAKHYDRTPIGSVVLLYEPSVRPSKSTHSKVAFYLSASLDTHIMLLGDALDFALCAGTGYNGEYCKEPVNSRISRFCPKHETAELANIRSNRMMLHSSSGIKISQPRSSSVRNLSSVDEDTANEQKPRSGTKRKLSTAEQLRQARQRKLAAESAAKQTRGNAIVLADGSISVKHDEGRGKKAGQSQNKKLKTSNGLSDRANVIVNALNSSIRDKGHATVAQQTTKGLRRAYAAITGADIQAQSRRDNAQEQRDLQRAMKDPLTASNLAKKRTKMLAASGGAMTARVGALSRKSAPTKLDEAKALAGSLDPRLQAKIRASSSVHTSSNPDGRFGVNEQILRQRRAEERVVQERARQRFERESNAKEMKSRANLDKMKHVKALLQKNGGVSALAPVDANSSRLRDLKRVKITAPPPGAANDKLKAFTSKRARPLELGTTKLASHLSGTAGAKGSGLPAAPRSREAGSRPDIVFSLKQGLDATKMQELLKKKSAFQDAGNHAKADALQNTMRGLASAEAASDKKSQVTELKIKAILCHECERTTEDKMPRCQVEEHETSQIEVTKRFFRCAKPDCGERTSTLGKKTCRQPCPACAGIRWVPCSAYSDKTLGLARKRNVPAGNNDDDGPCTTFNRRGG</sequence>
<reference evidence="12 13" key="1">
    <citation type="submission" date="2017-12" db="EMBL/GenBank/DDBJ databases">
        <title>Sequencing, de novo assembly and annotation of complete genome of a new Thraustochytrid species, strain FCC1311.</title>
        <authorList>
            <person name="Sedici K."/>
            <person name="Godart F."/>
            <person name="Aiese Cigliano R."/>
            <person name="Sanseverino W."/>
            <person name="Barakat M."/>
            <person name="Ortet P."/>
            <person name="Marechal E."/>
            <person name="Cagnac O."/>
            <person name="Amato A."/>
        </authorList>
    </citation>
    <scope>NUCLEOTIDE SEQUENCE [LARGE SCALE GENOMIC DNA]</scope>
</reference>
<evidence type="ECO:0000256" key="4">
    <source>
        <dbReference type="ARBA" id="ARBA00022705"/>
    </source>
</evidence>
<feature type="compositionally biased region" description="Acidic residues" evidence="10">
    <location>
        <begin position="13"/>
        <end position="29"/>
    </location>
</feature>
<dbReference type="EMBL" id="BEYU01000089">
    <property type="protein sequence ID" value="GBG31055.1"/>
    <property type="molecule type" value="Genomic_DNA"/>
</dbReference>
<evidence type="ECO:0000256" key="3">
    <source>
        <dbReference type="ARBA" id="ARBA00017770"/>
    </source>
</evidence>
<feature type="compositionally biased region" description="Polar residues" evidence="10">
    <location>
        <begin position="382"/>
        <end position="400"/>
    </location>
</feature>
<keyword evidence="5" id="KW-0479">Metal-binding</keyword>
<comment type="caution">
    <text evidence="12">The sequence shown here is derived from an EMBL/GenBank/DDBJ whole genome shotgun (WGS) entry which is preliminary data.</text>
</comment>
<dbReference type="Pfam" id="PF24863">
    <property type="entry name" value="zf-CCCH_Mcm10"/>
    <property type="match status" value="1"/>
</dbReference>
<feature type="compositionally biased region" description="Basic and acidic residues" evidence="10">
    <location>
        <begin position="527"/>
        <end position="543"/>
    </location>
</feature>
<gene>
    <name evidence="12" type="ORF">FCC1311_072762</name>
</gene>
<dbReference type="InterPro" id="IPR012340">
    <property type="entry name" value="NA-bd_OB-fold"/>
</dbReference>
<dbReference type="GO" id="GO:0008270">
    <property type="term" value="F:zinc ion binding"/>
    <property type="evidence" value="ECO:0007669"/>
    <property type="project" value="UniProtKB-KW"/>
</dbReference>
<evidence type="ECO:0000256" key="7">
    <source>
        <dbReference type="ARBA" id="ARBA00022833"/>
    </source>
</evidence>
<feature type="region of interest" description="Disordered" evidence="10">
    <location>
        <begin position="382"/>
        <end position="442"/>
    </location>
</feature>
<feature type="region of interest" description="Disordered" evidence="10">
    <location>
        <begin position="1"/>
        <end position="105"/>
    </location>
</feature>
<evidence type="ECO:0000256" key="9">
    <source>
        <dbReference type="SAM" id="Coils"/>
    </source>
</evidence>
<dbReference type="SMART" id="SM01280">
    <property type="entry name" value="Mcm10"/>
    <property type="match status" value="1"/>
</dbReference>
<dbReference type="InterPro" id="IPR055065">
    <property type="entry name" value="OB_MCM10"/>
</dbReference>
<evidence type="ECO:0000256" key="10">
    <source>
        <dbReference type="SAM" id="MobiDB-lite"/>
    </source>
</evidence>
<keyword evidence="9" id="KW-0175">Coiled coil</keyword>
<evidence type="ECO:0000256" key="2">
    <source>
        <dbReference type="ARBA" id="ARBA00009679"/>
    </source>
</evidence>
<evidence type="ECO:0000313" key="13">
    <source>
        <dbReference type="Proteomes" id="UP000241890"/>
    </source>
</evidence>
<dbReference type="Pfam" id="PF09329">
    <property type="entry name" value="zf-primase"/>
    <property type="match status" value="1"/>
</dbReference>
<keyword evidence="8" id="KW-0539">Nucleus</keyword>
<dbReference type="Proteomes" id="UP000241890">
    <property type="component" value="Unassembled WGS sequence"/>
</dbReference>
<feature type="region of interest" description="Disordered" evidence="10">
    <location>
        <begin position="458"/>
        <end position="480"/>
    </location>
</feature>
<dbReference type="GO" id="GO:0006270">
    <property type="term" value="P:DNA replication initiation"/>
    <property type="evidence" value="ECO:0007669"/>
    <property type="project" value="InterPro"/>
</dbReference>
<feature type="compositionally biased region" description="Acidic residues" evidence="10">
    <location>
        <begin position="94"/>
        <end position="105"/>
    </location>
</feature>
<feature type="region of interest" description="Disordered" evidence="10">
    <location>
        <begin position="897"/>
        <end position="918"/>
    </location>
</feature>
<evidence type="ECO:0000256" key="5">
    <source>
        <dbReference type="ARBA" id="ARBA00022723"/>
    </source>
</evidence>
<dbReference type="AlphaFoldDB" id="A0A2R5GKA9"/>
<dbReference type="PANTHER" id="PTHR13454">
    <property type="entry name" value="PROTEIN MCM10 HOMOLOG"/>
    <property type="match status" value="1"/>
</dbReference>
<dbReference type="GO" id="GO:0003697">
    <property type="term" value="F:single-stranded DNA binding"/>
    <property type="evidence" value="ECO:0007669"/>
    <property type="project" value="InterPro"/>
</dbReference>
<keyword evidence="4" id="KW-0235">DNA replication</keyword>
<keyword evidence="6" id="KW-0863">Zinc-finger</keyword>
<comment type="similarity">
    <text evidence="2">Belongs to the MCM10 family.</text>
</comment>
<dbReference type="InterPro" id="IPR015411">
    <property type="entry name" value="Rep_factor_Mcm10_C"/>
</dbReference>
<dbReference type="GO" id="GO:0043596">
    <property type="term" value="C:nuclear replication fork"/>
    <property type="evidence" value="ECO:0007669"/>
    <property type="project" value="TreeGrafter"/>
</dbReference>
<protein>
    <recommendedName>
        <fullName evidence="3">Protein MCM10 homolog</fullName>
    </recommendedName>
</protein>
<comment type="subcellular location">
    <subcellularLocation>
        <location evidence="1">Nucleus</location>
    </subcellularLocation>
</comment>
<feature type="region of interest" description="Disordered" evidence="10">
    <location>
        <begin position="727"/>
        <end position="748"/>
    </location>
</feature>
<dbReference type="Pfam" id="PF22379">
    <property type="entry name" value="OB_MCM10"/>
    <property type="match status" value="1"/>
</dbReference>
<dbReference type="InParanoid" id="A0A2R5GKA9"/>
<feature type="domain" description="Replication factor Mcm10 C-terminal" evidence="11">
    <location>
        <begin position="369"/>
        <end position="915"/>
    </location>
</feature>
<evidence type="ECO:0000313" key="12">
    <source>
        <dbReference type="EMBL" id="GBG31055.1"/>
    </source>
</evidence>
<dbReference type="InterPro" id="IPR040184">
    <property type="entry name" value="Mcm10"/>
</dbReference>
<evidence type="ECO:0000259" key="11">
    <source>
        <dbReference type="SMART" id="SM01280"/>
    </source>
</evidence>
<proteinExistence type="inferred from homology"/>
<keyword evidence="7" id="KW-0862">Zinc</keyword>
<feature type="compositionally biased region" description="Polar residues" evidence="10">
    <location>
        <begin position="467"/>
        <end position="480"/>
    </location>
</feature>
<dbReference type="Gene3D" id="2.40.50.140">
    <property type="entry name" value="Nucleic acid-binding proteins"/>
    <property type="match status" value="1"/>
</dbReference>
<keyword evidence="13" id="KW-1185">Reference proteome</keyword>
<feature type="compositionally biased region" description="Basic and acidic residues" evidence="10">
    <location>
        <begin position="1"/>
        <end position="12"/>
    </location>
</feature>
<feature type="coiled-coil region" evidence="9">
    <location>
        <begin position="163"/>
        <end position="190"/>
    </location>
</feature>